<proteinExistence type="predicted"/>
<gene>
    <name evidence="2" type="ORF">F511_33643</name>
</gene>
<accession>A0A2Z7C0N2</accession>
<dbReference type="EMBL" id="KV001012">
    <property type="protein sequence ID" value="KZV39408.1"/>
    <property type="molecule type" value="Genomic_DNA"/>
</dbReference>
<feature type="compositionally biased region" description="Polar residues" evidence="1">
    <location>
        <begin position="62"/>
        <end position="76"/>
    </location>
</feature>
<reference evidence="2 3" key="1">
    <citation type="journal article" date="2015" name="Proc. Natl. Acad. Sci. U.S.A.">
        <title>The resurrection genome of Boea hygrometrica: A blueprint for survival of dehydration.</title>
        <authorList>
            <person name="Xiao L."/>
            <person name="Yang G."/>
            <person name="Zhang L."/>
            <person name="Yang X."/>
            <person name="Zhao S."/>
            <person name="Ji Z."/>
            <person name="Zhou Q."/>
            <person name="Hu M."/>
            <person name="Wang Y."/>
            <person name="Chen M."/>
            <person name="Xu Y."/>
            <person name="Jin H."/>
            <person name="Xiao X."/>
            <person name="Hu G."/>
            <person name="Bao F."/>
            <person name="Hu Y."/>
            <person name="Wan P."/>
            <person name="Li L."/>
            <person name="Deng X."/>
            <person name="Kuang T."/>
            <person name="Xiang C."/>
            <person name="Zhu J.K."/>
            <person name="Oliver M.J."/>
            <person name="He Y."/>
        </authorList>
    </citation>
    <scope>NUCLEOTIDE SEQUENCE [LARGE SCALE GENOMIC DNA]</scope>
    <source>
        <strain evidence="3">cv. XS01</strain>
    </source>
</reference>
<protein>
    <submittedName>
        <fullName evidence="2">Phytochrome A-like</fullName>
    </submittedName>
</protein>
<sequence>MDKRWQLRCERVCAALVVRCPSSEGRDECNSSVREIFHAAFHQKYIPEFSYSIKEHGDTASRGPTTIVTPKSQFRTCPSDHDSIGYPRMKASGESSTTKHRLLHASGPHPIPPPNDPKHVECFMCPSRENCESDPSFVMNTDGMNRTGP</sequence>
<evidence type="ECO:0000256" key="1">
    <source>
        <dbReference type="SAM" id="MobiDB-lite"/>
    </source>
</evidence>
<organism evidence="2 3">
    <name type="scientific">Dorcoceras hygrometricum</name>
    <dbReference type="NCBI Taxonomy" id="472368"/>
    <lineage>
        <taxon>Eukaryota</taxon>
        <taxon>Viridiplantae</taxon>
        <taxon>Streptophyta</taxon>
        <taxon>Embryophyta</taxon>
        <taxon>Tracheophyta</taxon>
        <taxon>Spermatophyta</taxon>
        <taxon>Magnoliopsida</taxon>
        <taxon>eudicotyledons</taxon>
        <taxon>Gunneridae</taxon>
        <taxon>Pentapetalae</taxon>
        <taxon>asterids</taxon>
        <taxon>lamiids</taxon>
        <taxon>Lamiales</taxon>
        <taxon>Gesneriaceae</taxon>
        <taxon>Didymocarpoideae</taxon>
        <taxon>Trichosporeae</taxon>
        <taxon>Loxocarpinae</taxon>
        <taxon>Dorcoceras</taxon>
    </lineage>
</organism>
<name>A0A2Z7C0N2_9LAMI</name>
<feature type="region of interest" description="Disordered" evidence="1">
    <location>
        <begin position="60"/>
        <end position="98"/>
    </location>
</feature>
<dbReference type="Proteomes" id="UP000250235">
    <property type="component" value="Unassembled WGS sequence"/>
</dbReference>
<evidence type="ECO:0000313" key="2">
    <source>
        <dbReference type="EMBL" id="KZV39408.1"/>
    </source>
</evidence>
<dbReference type="AlphaFoldDB" id="A0A2Z7C0N2"/>
<evidence type="ECO:0000313" key="3">
    <source>
        <dbReference type="Proteomes" id="UP000250235"/>
    </source>
</evidence>
<keyword evidence="3" id="KW-1185">Reference proteome</keyword>